<keyword evidence="2" id="KW-0547">Nucleotide-binding</keyword>
<dbReference type="Pfam" id="PF01121">
    <property type="entry name" value="CoaE"/>
    <property type="match status" value="1"/>
</dbReference>
<gene>
    <name evidence="5" type="ORF">ACFQBQ_13950</name>
</gene>
<keyword evidence="5" id="KW-0418">Kinase</keyword>
<dbReference type="Gene3D" id="3.40.50.300">
    <property type="entry name" value="P-loop containing nucleotide triphosphate hydrolases"/>
    <property type="match status" value="1"/>
</dbReference>
<comment type="caution">
    <text evidence="5">The sequence shown here is derived from an EMBL/GenBank/DDBJ whole genome shotgun (WGS) entry which is preliminary data.</text>
</comment>
<evidence type="ECO:0000256" key="2">
    <source>
        <dbReference type="ARBA" id="ARBA00022741"/>
    </source>
</evidence>
<dbReference type="PANTHER" id="PTHR10695">
    <property type="entry name" value="DEPHOSPHO-COA KINASE-RELATED"/>
    <property type="match status" value="1"/>
</dbReference>
<dbReference type="SUPFAM" id="SSF52540">
    <property type="entry name" value="P-loop containing nucleoside triphosphate hydrolases"/>
    <property type="match status" value="1"/>
</dbReference>
<name>A0ABW1ZE20_9BACT</name>
<organism evidence="5 6">
    <name type="scientific">Granulicella cerasi</name>
    <dbReference type="NCBI Taxonomy" id="741063"/>
    <lineage>
        <taxon>Bacteria</taxon>
        <taxon>Pseudomonadati</taxon>
        <taxon>Acidobacteriota</taxon>
        <taxon>Terriglobia</taxon>
        <taxon>Terriglobales</taxon>
        <taxon>Acidobacteriaceae</taxon>
        <taxon>Granulicella</taxon>
    </lineage>
</organism>
<comment type="similarity">
    <text evidence="1">Belongs to the CoaE family.</text>
</comment>
<dbReference type="GO" id="GO:0016301">
    <property type="term" value="F:kinase activity"/>
    <property type="evidence" value="ECO:0007669"/>
    <property type="project" value="UniProtKB-KW"/>
</dbReference>
<dbReference type="PROSITE" id="PS51219">
    <property type="entry name" value="DPCK"/>
    <property type="match status" value="1"/>
</dbReference>
<evidence type="ECO:0000313" key="5">
    <source>
        <dbReference type="EMBL" id="MFC6646670.1"/>
    </source>
</evidence>
<reference evidence="6" key="1">
    <citation type="journal article" date="2019" name="Int. J. Syst. Evol. Microbiol.">
        <title>The Global Catalogue of Microorganisms (GCM) 10K type strain sequencing project: providing services to taxonomists for standard genome sequencing and annotation.</title>
        <authorList>
            <consortium name="The Broad Institute Genomics Platform"/>
            <consortium name="The Broad Institute Genome Sequencing Center for Infectious Disease"/>
            <person name="Wu L."/>
            <person name="Ma J."/>
        </authorList>
    </citation>
    <scope>NUCLEOTIDE SEQUENCE [LARGE SCALE GENOMIC DNA]</scope>
    <source>
        <strain evidence="6">CGMCC 1.16026</strain>
    </source>
</reference>
<accession>A0ABW1ZE20</accession>
<evidence type="ECO:0000256" key="4">
    <source>
        <dbReference type="ARBA" id="ARBA00022993"/>
    </source>
</evidence>
<dbReference type="RefSeq" id="WP_390235637.1">
    <property type="nucleotide sequence ID" value="NZ_JBHSWI010000001.1"/>
</dbReference>
<dbReference type="PANTHER" id="PTHR10695:SF46">
    <property type="entry name" value="BIFUNCTIONAL COENZYME A SYNTHASE-RELATED"/>
    <property type="match status" value="1"/>
</dbReference>
<protein>
    <submittedName>
        <fullName evidence="5">Dephospho-CoA kinase</fullName>
    </submittedName>
</protein>
<evidence type="ECO:0000256" key="1">
    <source>
        <dbReference type="ARBA" id="ARBA00009018"/>
    </source>
</evidence>
<dbReference type="CDD" id="cd02022">
    <property type="entry name" value="DPCK"/>
    <property type="match status" value="1"/>
</dbReference>
<dbReference type="EMBL" id="JBHSWI010000001">
    <property type="protein sequence ID" value="MFC6646670.1"/>
    <property type="molecule type" value="Genomic_DNA"/>
</dbReference>
<evidence type="ECO:0000313" key="6">
    <source>
        <dbReference type="Proteomes" id="UP001596391"/>
    </source>
</evidence>
<dbReference type="InterPro" id="IPR027417">
    <property type="entry name" value="P-loop_NTPase"/>
</dbReference>
<keyword evidence="5" id="KW-0808">Transferase</keyword>
<keyword evidence="4" id="KW-0173">Coenzyme A biosynthesis</keyword>
<keyword evidence="3" id="KW-0067">ATP-binding</keyword>
<proteinExistence type="inferred from homology"/>
<keyword evidence="6" id="KW-1185">Reference proteome</keyword>
<sequence length="187" mass="20610">MGRAVMEPGHAVFDEIVARFGKEIVTADGRLDRRTLAAIAFDAKNPRIEELNALVHPAVLAEQAKRVAQLRAEKPHAIAVVESALIFSAKSGAGERWQDRFDAVVMVTAPTEVKIARFVTRASGGRELSADERAAFEADGRARLAQQKANAEHEHECLVIHNDSTVEALRAQAEVVWKQLVERERTL</sequence>
<dbReference type="InterPro" id="IPR001977">
    <property type="entry name" value="Depp_CoAkinase"/>
</dbReference>
<evidence type="ECO:0000256" key="3">
    <source>
        <dbReference type="ARBA" id="ARBA00022840"/>
    </source>
</evidence>
<dbReference type="Proteomes" id="UP001596391">
    <property type="component" value="Unassembled WGS sequence"/>
</dbReference>